<reference evidence="6 7" key="1">
    <citation type="submission" date="2017-01" db="EMBL/GenBank/DDBJ databases">
        <title>Genome analysis of Paenibacillus selenitrireducens ES3-24.</title>
        <authorList>
            <person name="Xu D."/>
            <person name="Yao R."/>
            <person name="Zheng S."/>
        </authorList>
    </citation>
    <scope>NUCLEOTIDE SEQUENCE [LARGE SCALE GENOMIC DNA]</scope>
    <source>
        <strain evidence="6 7">ES3-24</strain>
    </source>
</reference>
<dbReference type="OrthoDB" id="9793277at2"/>
<comment type="subcellular location">
    <subcellularLocation>
        <location evidence="1">Endomembrane system</location>
        <topology evidence="1">Multi-pass membrane protein</topology>
    </subcellularLocation>
</comment>
<accession>A0A1T2X9A3</accession>
<keyword evidence="6" id="KW-0238">DNA-binding</keyword>
<keyword evidence="7" id="KW-1185">Reference proteome</keyword>
<protein>
    <submittedName>
        <fullName evidence="6">DNA-binding protein</fullName>
    </submittedName>
</protein>
<dbReference type="SUPFAM" id="SSF47413">
    <property type="entry name" value="lambda repressor-like DNA-binding domains"/>
    <property type="match status" value="1"/>
</dbReference>
<dbReference type="CDD" id="cd00093">
    <property type="entry name" value="HTH_XRE"/>
    <property type="match status" value="1"/>
</dbReference>
<evidence type="ECO:0000256" key="1">
    <source>
        <dbReference type="ARBA" id="ARBA00004127"/>
    </source>
</evidence>
<dbReference type="SMART" id="SM00530">
    <property type="entry name" value="HTH_XRE"/>
    <property type="match status" value="1"/>
</dbReference>
<dbReference type="Pfam" id="PF06803">
    <property type="entry name" value="DUF1232"/>
    <property type="match status" value="1"/>
</dbReference>
<evidence type="ECO:0000259" key="5">
    <source>
        <dbReference type="PROSITE" id="PS50943"/>
    </source>
</evidence>
<dbReference type="RefSeq" id="WP_078500374.1">
    <property type="nucleotide sequence ID" value="NZ_MSZX01000007.1"/>
</dbReference>
<dbReference type="STRING" id="1324314.BVG16_18355"/>
<evidence type="ECO:0000256" key="4">
    <source>
        <dbReference type="ARBA" id="ARBA00023136"/>
    </source>
</evidence>
<dbReference type="InterPro" id="IPR010982">
    <property type="entry name" value="Lambda_DNA-bd_dom_sf"/>
</dbReference>
<proteinExistence type="predicted"/>
<feature type="domain" description="HTH cro/C1-type" evidence="5">
    <location>
        <begin position="14"/>
        <end position="68"/>
    </location>
</feature>
<dbReference type="Pfam" id="PF01381">
    <property type="entry name" value="HTH_3"/>
    <property type="match status" value="1"/>
</dbReference>
<dbReference type="PROSITE" id="PS50943">
    <property type="entry name" value="HTH_CROC1"/>
    <property type="match status" value="1"/>
</dbReference>
<dbReference type="Proteomes" id="UP000190188">
    <property type="component" value="Unassembled WGS sequence"/>
</dbReference>
<dbReference type="InterPro" id="IPR001387">
    <property type="entry name" value="Cro/C1-type_HTH"/>
</dbReference>
<evidence type="ECO:0000313" key="6">
    <source>
        <dbReference type="EMBL" id="OPA76173.1"/>
    </source>
</evidence>
<sequence>MTHRSEGLELGDTIKALLKARSISMRKLGSLTGIDTATISRIVNGKQQAKPNQLQQFAVHLNVPLESLFQAAGFDVGARREDWHTDIHASIDSIQKVLLSSNLVDHRFTMEHIKKELSKYEQYALTEEGRKIIVEGFHSKIDSVDGAGPFIDQLRDLYALFCQDEITVKKRAIVGSGLLYFILSTDLVPDYVFPFGYLDDAIAVQLVLHRLSKFSDMKSVSE</sequence>
<evidence type="ECO:0000313" key="7">
    <source>
        <dbReference type="Proteomes" id="UP000190188"/>
    </source>
</evidence>
<dbReference type="EMBL" id="MSZX01000007">
    <property type="protein sequence ID" value="OPA76173.1"/>
    <property type="molecule type" value="Genomic_DNA"/>
</dbReference>
<keyword evidence="4" id="KW-0472">Membrane</keyword>
<organism evidence="6 7">
    <name type="scientific">Paenibacillus selenitireducens</name>
    <dbReference type="NCBI Taxonomy" id="1324314"/>
    <lineage>
        <taxon>Bacteria</taxon>
        <taxon>Bacillati</taxon>
        <taxon>Bacillota</taxon>
        <taxon>Bacilli</taxon>
        <taxon>Bacillales</taxon>
        <taxon>Paenibacillaceae</taxon>
        <taxon>Paenibacillus</taxon>
    </lineage>
</organism>
<dbReference type="AlphaFoldDB" id="A0A1T2X9A3"/>
<name>A0A1T2X9A3_9BACL</name>
<dbReference type="GO" id="GO:0012505">
    <property type="term" value="C:endomembrane system"/>
    <property type="evidence" value="ECO:0007669"/>
    <property type="project" value="UniProtKB-SubCell"/>
</dbReference>
<gene>
    <name evidence="6" type="ORF">BVG16_18355</name>
</gene>
<keyword evidence="2" id="KW-0812">Transmembrane</keyword>
<comment type="caution">
    <text evidence="6">The sequence shown here is derived from an EMBL/GenBank/DDBJ whole genome shotgun (WGS) entry which is preliminary data.</text>
</comment>
<keyword evidence="3" id="KW-1133">Transmembrane helix</keyword>
<dbReference type="Gene3D" id="1.10.260.40">
    <property type="entry name" value="lambda repressor-like DNA-binding domains"/>
    <property type="match status" value="1"/>
</dbReference>
<dbReference type="GO" id="GO:0003677">
    <property type="term" value="F:DNA binding"/>
    <property type="evidence" value="ECO:0007669"/>
    <property type="project" value="UniProtKB-KW"/>
</dbReference>
<evidence type="ECO:0000256" key="3">
    <source>
        <dbReference type="ARBA" id="ARBA00022989"/>
    </source>
</evidence>
<evidence type="ECO:0000256" key="2">
    <source>
        <dbReference type="ARBA" id="ARBA00022692"/>
    </source>
</evidence>
<dbReference type="InterPro" id="IPR010652">
    <property type="entry name" value="DUF1232"/>
</dbReference>